<comment type="caution">
    <text evidence="1">The sequence shown here is derived from an EMBL/GenBank/DDBJ whole genome shotgun (WGS) entry which is preliminary data.</text>
</comment>
<evidence type="ECO:0000313" key="2">
    <source>
        <dbReference type="Proteomes" id="UP000266441"/>
    </source>
</evidence>
<keyword evidence="2" id="KW-1185">Reference proteome</keyword>
<dbReference type="AlphaFoldDB" id="A0A399D5W9"/>
<evidence type="ECO:0000313" key="1">
    <source>
        <dbReference type="EMBL" id="RIH67039.1"/>
    </source>
</evidence>
<dbReference type="Proteomes" id="UP000266441">
    <property type="component" value="Unassembled WGS sequence"/>
</dbReference>
<organism evidence="1 2">
    <name type="scientific">Mariniphaga sediminis</name>
    <dbReference type="NCBI Taxonomy" id="1628158"/>
    <lineage>
        <taxon>Bacteria</taxon>
        <taxon>Pseudomonadati</taxon>
        <taxon>Bacteroidota</taxon>
        <taxon>Bacteroidia</taxon>
        <taxon>Marinilabiliales</taxon>
        <taxon>Prolixibacteraceae</taxon>
        <taxon>Mariniphaga</taxon>
    </lineage>
</organism>
<gene>
    <name evidence="1" type="ORF">D1164_00985</name>
</gene>
<sequence length="69" mass="7661">MVLLCGIILPCSFHLKFTKTDKFINKISCACHCLVSMAAHVTPAKIIIIFCVNGFVHACFKRVDALFFA</sequence>
<reference evidence="1 2" key="1">
    <citation type="journal article" date="2015" name="Int. J. Syst. Evol. Microbiol.">
        <title>Mariniphaga sediminis sp. nov., isolated from coastal sediment.</title>
        <authorList>
            <person name="Wang F.Q."/>
            <person name="Shen Q.Y."/>
            <person name="Chen G.J."/>
            <person name="Du Z.J."/>
        </authorList>
    </citation>
    <scope>NUCLEOTIDE SEQUENCE [LARGE SCALE GENOMIC DNA]</scope>
    <source>
        <strain evidence="1 2">SY21</strain>
    </source>
</reference>
<dbReference type="EMBL" id="QWET01000001">
    <property type="protein sequence ID" value="RIH67039.1"/>
    <property type="molecule type" value="Genomic_DNA"/>
</dbReference>
<name>A0A399D5W9_9BACT</name>
<proteinExistence type="predicted"/>
<protein>
    <submittedName>
        <fullName evidence="1">Uncharacterized protein</fullName>
    </submittedName>
</protein>
<accession>A0A399D5W9</accession>